<protein>
    <submittedName>
        <fullName evidence="1">FMN-binding protein</fullName>
    </submittedName>
</protein>
<dbReference type="PATRIC" id="fig|1423715.3.peg.1722"/>
<dbReference type="InterPro" id="IPR012349">
    <property type="entry name" value="Split_barrel_FMN-bd"/>
</dbReference>
<evidence type="ECO:0000313" key="2">
    <source>
        <dbReference type="Proteomes" id="UP000051955"/>
    </source>
</evidence>
<organism evidence="1 2">
    <name type="scientific">Levilactobacillus acidifarinae DSM 19394 = JCM 15949</name>
    <dbReference type="NCBI Taxonomy" id="1423715"/>
    <lineage>
        <taxon>Bacteria</taxon>
        <taxon>Bacillati</taxon>
        <taxon>Bacillota</taxon>
        <taxon>Bacilli</taxon>
        <taxon>Lactobacillales</taxon>
        <taxon>Lactobacillaceae</taxon>
        <taxon>Levilactobacillus</taxon>
    </lineage>
</organism>
<comment type="caution">
    <text evidence="1">The sequence shown here is derived from an EMBL/GenBank/DDBJ whole genome shotgun (WGS) entry which is preliminary data.</text>
</comment>
<dbReference type="STRING" id="1423715.FD25_GL001676"/>
<proteinExistence type="predicted"/>
<dbReference type="RefSeq" id="WP_057800567.1">
    <property type="nucleotide sequence ID" value="NZ_AZDV01000001.1"/>
</dbReference>
<keyword evidence="2" id="KW-1185">Reference proteome</keyword>
<dbReference type="EMBL" id="AZDV01000001">
    <property type="protein sequence ID" value="KRK96751.1"/>
    <property type="molecule type" value="Genomic_DNA"/>
</dbReference>
<sequence>MDQKFLDVIKDETPATIVTINAQPASVVNTWSHYINVLDNQTLLIPSAGMHSIENDFQTDNHVTVTIGSHKVEGTQGLGCGYHIHGTGIFETSGANFERMKAQFDWIRAVLVVTIDDIQQKI</sequence>
<evidence type="ECO:0000313" key="1">
    <source>
        <dbReference type="EMBL" id="KRK96751.1"/>
    </source>
</evidence>
<name>A0A0R1LLS0_9LACO</name>
<dbReference type="Proteomes" id="UP000051955">
    <property type="component" value="Unassembled WGS sequence"/>
</dbReference>
<dbReference type="SUPFAM" id="SSF50475">
    <property type="entry name" value="FMN-binding split barrel"/>
    <property type="match status" value="1"/>
</dbReference>
<dbReference type="Gene3D" id="2.30.110.10">
    <property type="entry name" value="Electron Transport, Fmn-binding Protein, Chain A"/>
    <property type="match status" value="1"/>
</dbReference>
<dbReference type="OrthoDB" id="595289at2"/>
<gene>
    <name evidence="1" type="ORF">FD25_GL001676</name>
</gene>
<accession>A0A0R1LLS0</accession>
<reference evidence="1 2" key="1">
    <citation type="journal article" date="2015" name="Genome Announc.">
        <title>Expanding the biotechnology potential of lactobacilli through comparative genomics of 213 strains and associated genera.</title>
        <authorList>
            <person name="Sun Z."/>
            <person name="Harris H.M."/>
            <person name="McCann A."/>
            <person name="Guo C."/>
            <person name="Argimon S."/>
            <person name="Zhang W."/>
            <person name="Yang X."/>
            <person name="Jeffery I.B."/>
            <person name="Cooney J.C."/>
            <person name="Kagawa T.F."/>
            <person name="Liu W."/>
            <person name="Song Y."/>
            <person name="Salvetti E."/>
            <person name="Wrobel A."/>
            <person name="Rasinkangas P."/>
            <person name="Parkhill J."/>
            <person name="Rea M.C."/>
            <person name="O'Sullivan O."/>
            <person name="Ritari J."/>
            <person name="Douillard F.P."/>
            <person name="Paul Ross R."/>
            <person name="Yang R."/>
            <person name="Briner A.E."/>
            <person name="Felis G.E."/>
            <person name="de Vos W.M."/>
            <person name="Barrangou R."/>
            <person name="Klaenhammer T.R."/>
            <person name="Caufield P.W."/>
            <person name="Cui Y."/>
            <person name="Zhang H."/>
            <person name="O'Toole P.W."/>
        </authorList>
    </citation>
    <scope>NUCLEOTIDE SEQUENCE [LARGE SCALE GENOMIC DNA]</scope>
    <source>
        <strain evidence="1 2">DSM 19394</strain>
    </source>
</reference>
<dbReference type="AlphaFoldDB" id="A0A0R1LLS0"/>